<protein>
    <recommendedName>
        <fullName evidence="2">NADH:ubiquinone reductase (non-electrogenic)</fullName>
        <ecNumber evidence="2">1.6.5.9</ecNumber>
    </recommendedName>
</protein>
<dbReference type="Pfam" id="PF07992">
    <property type="entry name" value="Pyr_redox_2"/>
    <property type="match status" value="1"/>
</dbReference>
<dbReference type="Pfam" id="PF22366">
    <property type="entry name" value="NDH2_C"/>
    <property type="match status" value="1"/>
</dbReference>
<comment type="catalytic activity">
    <reaction evidence="8">
        <text>a quinone + NADH + H(+) = a quinol + NAD(+)</text>
        <dbReference type="Rhea" id="RHEA:46160"/>
        <dbReference type="ChEBI" id="CHEBI:15378"/>
        <dbReference type="ChEBI" id="CHEBI:24646"/>
        <dbReference type="ChEBI" id="CHEBI:57540"/>
        <dbReference type="ChEBI" id="CHEBI:57945"/>
        <dbReference type="ChEBI" id="CHEBI:132124"/>
        <dbReference type="EC" id="1.6.5.9"/>
    </reaction>
</comment>
<keyword evidence="6" id="KW-0560">Oxidoreductase</keyword>
<dbReference type="InterPro" id="IPR054585">
    <property type="entry name" value="NDH2-like_C"/>
</dbReference>
<dbReference type="EMBL" id="FLUQ01000002">
    <property type="protein sequence ID" value="SBW06253.1"/>
    <property type="molecule type" value="Genomic_DNA"/>
</dbReference>
<evidence type="ECO:0000259" key="11">
    <source>
        <dbReference type="Pfam" id="PF22366"/>
    </source>
</evidence>
<dbReference type="PRINTS" id="PR00368">
    <property type="entry name" value="FADPNR"/>
</dbReference>
<dbReference type="InterPro" id="IPR036188">
    <property type="entry name" value="FAD/NAD-bd_sf"/>
</dbReference>
<keyword evidence="9" id="KW-0812">Transmembrane</keyword>
<keyword evidence="3" id="KW-0285">Flavoprotein</keyword>
<evidence type="ECO:0000256" key="4">
    <source>
        <dbReference type="ARBA" id="ARBA00022827"/>
    </source>
</evidence>
<name>A0A212K3H4_9DELT</name>
<dbReference type="EC" id="1.6.5.9" evidence="2"/>
<evidence type="ECO:0000256" key="7">
    <source>
        <dbReference type="ARBA" id="ARBA00023027"/>
    </source>
</evidence>
<dbReference type="PANTHER" id="PTHR43706:SF47">
    <property type="entry name" value="EXTERNAL NADH-UBIQUINONE OXIDOREDUCTASE 1, MITOCHONDRIAL-RELATED"/>
    <property type="match status" value="1"/>
</dbReference>
<feature type="domain" description="FAD/NAD(P)-binding" evidence="10">
    <location>
        <begin position="11"/>
        <end position="329"/>
    </location>
</feature>
<reference evidence="12" key="1">
    <citation type="submission" date="2016-04" db="EMBL/GenBank/DDBJ databases">
        <authorList>
            <person name="Evans L.H."/>
            <person name="Alamgir A."/>
            <person name="Owens N."/>
            <person name="Weber N.D."/>
            <person name="Virtaneva K."/>
            <person name="Barbian K."/>
            <person name="Babar A."/>
            <person name="Rosenke K."/>
        </authorList>
    </citation>
    <scope>NUCLEOTIDE SEQUENCE</scope>
    <source>
        <strain evidence="12">86</strain>
    </source>
</reference>
<dbReference type="GO" id="GO:0050136">
    <property type="term" value="F:NADH dehydrogenase (quinone) (non-electrogenic) activity"/>
    <property type="evidence" value="ECO:0007669"/>
    <property type="project" value="UniProtKB-EC"/>
</dbReference>
<evidence type="ECO:0000256" key="1">
    <source>
        <dbReference type="ARBA" id="ARBA00005272"/>
    </source>
</evidence>
<dbReference type="SUPFAM" id="SSF51905">
    <property type="entry name" value="FAD/NAD(P)-binding domain"/>
    <property type="match status" value="1"/>
</dbReference>
<keyword evidence="4" id="KW-0274">FAD</keyword>
<keyword evidence="9" id="KW-1133">Transmembrane helix</keyword>
<evidence type="ECO:0000256" key="6">
    <source>
        <dbReference type="ARBA" id="ARBA00023002"/>
    </source>
</evidence>
<dbReference type="PANTHER" id="PTHR43706">
    <property type="entry name" value="NADH DEHYDROGENASE"/>
    <property type="match status" value="1"/>
</dbReference>
<organism evidence="12">
    <name type="scientific">uncultured delta proteobacterium</name>
    <dbReference type="NCBI Taxonomy" id="34034"/>
    <lineage>
        <taxon>Bacteria</taxon>
        <taxon>Deltaproteobacteria</taxon>
        <taxon>environmental samples</taxon>
    </lineage>
</organism>
<gene>
    <name evidence="12" type="ORF">KL86DPRO_20630</name>
</gene>
<dbReference type="PRINTS" id="PR00411">
    <property type="entry name" value="PNDRDTASEI"/>
</dbReference>
<dbReference type="AlphaFoldDB" id="A0A212K3H4"/>
<proteinExistence type="inferred from homology"/>
<accession>A0A212K3H4</accession>
<evidence type="ECO:0000256" key="9">
    <source>
        <dbReference type="SAM" id="Phobius"/>
    </source>
</evidence>
<evidence type="ECO:0000256" key="3">
    <source>
        <dbReference type="ARBA" id="ARBA00022630"/>
    </source>
</evidence>
<evidence type="ECO:0000256" key="2">
    <source>
        <dbReference type="ARBA" id="ARBA00012637"/>
    </source>
</evidence>
<dbReference type="InterPro" id="IPR023753">
    <property type="entry name" value="FAD/NAD-binding_dom"/>
</dbReference>
<keyword evidence="5" id="KW-0809">Transit peptide</keyword>
<feature type="transmembrane region" description="Helical" evidence="9">
    <location>
        <begin position="373"/>
        <end position="391"/>
    </location>
</feature>
<keyword evidence="7" id="KW-0520">NAD</keyword>
<keyword evidence="9" id="KW-0472">Membrane</keyword>
<dbReference type="InterPro" id="IPR045024">
    <property type="entry name" value="NDH-2"/>
</dbReference>
<dbReference type="Gene3D" id="3.50.50.100">
    <property type="match status" value="1"/>
</dbReference>
<sequence>MNKQNASKKQHVVIVGAGFAGLWAAQRLAKRDAAKLVEVTLIDRNNYHTFPPLLYQVAAAELEAESISYPIRGIFRNTPNVNTLMTEAKGVDIRNRLLLTDGTPIPYDHLVLAPGSRTSYFNIPGAEENTFGLKSIEEAVRLRSHILACFERAAMEGTERHEGLLTVAVVGAGATGLEYAGALAELMSGPLVRDFPHLAKNKAKVVLIDAAPDVLMPFPPRLREYARERLGKMGVEVRTNAQVAEVKPDSIVLKDGTMVRAYTIVWSAGVMGHGIGQAGGFILGRGGRIAVTPTLQIVDRPEIHVAGDTGLPSLENPPPMVAPNAIQQGEHVAKNIIRIVKGKAPEEFVYRDKGSMVTIGRSSAVAAIGKREFTGIMAWMLWLFVHLSYLIGFRNRILVMIGWAWDYFFYERSVRLILPNTGSVLKVCGTGENVCGLDDADAAPQPENVPPQG</sequence>
<evidence type="ECO:0000259" key="10">
    <source>
        <dbReference type="Pfam" id="PF07992"/>
    </source>
</evidence>
<feature type="domain" description="External alternative NADH-ubiquinone oxidoreductase-like C-terminal" evidence="11">
    <location>
        <begin position="353"/>
        <end position="409"/>
    </location>
</feature>
<comment type="similarity">
    <text evidence="1">Belongs to the NADH dehydrogenase family.</text>
</comment>
<evidence type="ECO:0000313" key="12">
    <source>
        <dbReference type="EMBL" id="SBW06253.1"/>
    </source>
</evidence>
<evidence type="ECO:0000256" key="5">
    <source>
        <dbReference type="ARBA" id="ARBA00022946"/>
    </source>
</evidence>
<evidence type="ECO:0000256" key="8">
    <source>
        <dbReference type="ARBA" id="ARBA00047599"/>
    </source>
</evidence>